<comment type="similarity">
    <text evidence="1 3">Belongs to the type-B carboxylesterase/lipase family.</text>
</comment>
<dbReference type="InterPro" id="IPR050309">
    <property type="entry name" value="Type-B_Carboxylest/Lipase"/>
</dbReference>
<evidence type="ECO:0000313" key="6">
    <source>
        <dbReference type="EMBL" id="ABI94378.1"/>
    </source>
</evidence>
<dbReference type="SUPFAM" id="SSF53474">
    <property type="entry name" value="alpha/beta-Hydrolases"/>
    <property type="match status" value="1"/>
</dbReference>
<dbReference type="AlphaFoldDB" id="A4KCF7"/>
<feature type="region of interest" description="Disordered" evidence="4">
    <location>
        <begin position="478"/>
        <end position="498"/>
    </location>
</feature>
<dbReference type="ESTHER" id="9acto-a4kcf7">
    <property type="family name" value="Carb_B_Bacteria"/>
</dbReference>
<reference evidence="6" key="1">
    <citation type="submission" date="2006-09" db="EMBL/GenBank/DDBJ databases">
        <authorList>
            <person name="Choi S.-S."/>
            <person name="Sherman D.H."/>
            <person name="Kim E.-S."/>
        </authorList>
    </citation>
    <scope>NUCLEOTIDE SEQUENCE</scope>
    <source>
        <strain evidence="6">CK4412</strain>
    </source>
</reference>
<protein>
    <recommendedName>
        <fullName evidence="3">Carboxylic ester hydrolase</fullName>
        <ecNumber evidence="3">3.1.1.-</ecNumber>
    </recommendedName>
</protein>
<sequence length="498" mass="53597">MKPPALVVPGPVPPWNYRRGSRPTRPRLRELTAMGDHFDRDLVVETSSGTVRGFLDRGTPNWRGVPYGRVEQRFHPPVPALPGEPVDGRHWGPICWQLPIVAGRSPSSVFPDAAESEDCLNLNVWSPGPDPGARRPVLVWLHFGSRAYGAGSTPMIDVWHFAARHNAVVVTPNYRLGPWGWLYLGALDPEFEDSANLALLDQILMLRWVKDNIAAFGGDPDNVTVFGMSSGASDLGALLGAPAARGLFHKAASYSGAQAPMLEKDATEFAEEFLAAAGPLAATAAELAALPNVGLRTVHRRLLKQSVSRAGGPIIIRYGPFVDGSVLPKAPLDALADGLMAGVALLVSNVAEEAGVWDAWGAVDHAYSRVFAGSDQSVSHEEKVEQLSEYRWVGPARKLIAAHHQGGGTGWMQKFDYAPTTNWQTALSYPEVARRPVHGADVASLFLDPEGEVGSEDDRAVAALDQAALLALARDGRAPWTPWSPDNQTPHRIAAAAH</sequence>
<evidence type="ECO:0000256" key="3">
    <source>
        <dbReference type="RuleBase" id="RU361235"/>
    </source>
</evidence>
<dbReference type="Pfam" id="PF00135">
    <property type="entry name" value="COesterase"/>
    <property type="match status" value="1"/>
</dbReference>
<reference evidence="6" key="2">
    <citation type="journal article" date="2007" name="Microbiology">
        <title>Isolation of the biosynthetic gene cluster for tautomycetin, a linear polyketide T cell-specific immunomodulator from Streptomyces sp. CK4412.</title>
        <authorList>
            <person name="Choi S.S."/>
            <person name="Hur Y.A."/>
            <person name="Sherman D.H."/>
            <person name="Kim E.S."/>
        </authorList>
    </citation>
    <scope>NUCLEOTIDE SEQUENCE</scope>
    <source>
        <strain evidence="6">CK4412</strain>
    </source>
</reference>
<dbReference type="EC" id="3.1.1.-" evidence="3"/>
<dbReference type="Gene3D" id="3.40.50.1820">
    <property type="entry name" value="alpha/beta hydrolase"/>
    <property type="match status" value="1"/>
</dbReference>
<dbReference type="InterPro" id="IPR002018">
    <property type="entry name" value="CarbesteraseB"/>
</dbReference>
<name>A4KCF7_9ACTN</name>
<proteinExistence type="inferred from homology"/>
<evidence type="ECO:0000256" key="1">
    <source>
        <dbReference type="ARBA" id="ARBA00005964"/>
    </source>
</evidence>
<accession>A4KCF7</accession>
<organism evidence="6">
    <name type="scientific">Streptomyces sp. CK4412</name>
    <dbReference type="NCBI Taxonomy" id="404220"/>
    <lineage>
        <taxon>Bacteria</taxon>
        <taxon>Bacillati</taxon>
        <taxon>Actinomycetota</taxon>
        <taxon>Actinomycetes</taxon>
        <taxon>Kitasatosporales</taxon>
        <taxon>Streptomycetaceae</taxon>
        <taxon>Streptomyces</taxon>
    </lineage>
</organism>
<evidence type="ECO:0000256" key="2">
    <source>
        <dbReference type="ARBA" id="ARBA00022801"/>
    </source>
</evidence>
<keyword evidence="2 3" id="KW-0378">Hydrolase</keyword>
<evidence type="ECO:0000256" key="4">
    <source>
        <dbReference type="SAM" id="MobiDB-lite"/>
    </source>
</evidence>
<dbReference type="InterPro" id="IPR019826">
    <property type="entry name" value="Carboxylesterase_B_AS"/>
</dbReference>
<dbReference type="GO" id="GO:0016787">
    <property type="term" value="F:hydrolase activity"/>
    <property type="evidence" value="ECO:0007669"/>
    <property type="project" value="UniProtKB-KW"/>
</dbReference>
<dbReference type="PROSITE" id="PS00122">
    <property type="entry name" value="CARBOXYLESTERASE_B_1"/>
    <property type="match status" value="1"/>
</dbReference>
<dbReference type="InterPro" id="IPR029058">
    <property type="entry name" value="AB_hydrolase_fold"/>
</dbReference>
<feature type="domain" description="Carboxylesterase type B" evidence="5">
    <location>
        <begin position="41"/>
        <end position="356"/>
    </location>
</feature>
<evidence type="ECO:0000259" key="5">
    <source>
        <dbReference type="Pfam" id="PF00135"/>
    </source>
</evidence>
<dbReference type="EMBL" id="DQ983361">
    <property type="protein sequence ID" value="ABI94378.1"/>
    <property type="molecule type" value="Genomic_DNA"/>
</dbReference>
<dbReference type="PANTHER" id="PTHR11559">
    <property type="entry name" value="CARBOXYLESTERASE"/>
    <property type="match status" value="1"/>
</dbReference>